<evidence type="ECO:0000256" key="2">
    <source>
        <dbReference type="ARBA" id="ARBA00023125"/>
    </source>
</evidence>
<dbReference type="GO" id="GO:0003700">
    <property type="term" value="F:DNA-binding transcription factor activity"/>
    <property type="evidence" value="ECO:0007669"/>
    <property type="project" value="InterPro"/>
</dbReference>
<dbReference type="InterPro" id="IPR018062">
    <property type="entry name" value="HTH_AraC-typ_CS"/>
</dbReference>
<keyword evidence="1" id="KW-0805">Transcription regulation</keyword>
<dbReference type="Pfam" id="PF12833">
    <property type="entry name" value="HTH_18"/>
    <property type="match status" value="1"/>
</dbReference>
<comment type="caution">
    <text evidence="5">The sequence shown here is derived from an EMBL/GenBank/DDBJ whole genome shotgun (WGS) entry which is preliminary data.</text>
</comment>
<dbReference type="Gene3D" id="3.40.50.880">
    <property type="match status" value="1"/>
</dbReference>
<dbReference type="EMBL" id="BJZO01000008">
    <property type="protein sequence ID" value="GEO80362.1"/>
    <property type="molecule type" value="Genomic_DNA"/>
</dbReference>
<dbReference type="InterPro" id="IPR029062">
    <property type="entry name" value="Class_I_gatase-like"/>
</dbReference>
<reference evidence="5 6" key="1">
    <citation type="submission" date="2019-07" db="EMBL/GenBank/DDBJ databases">
        <title>Whole genome shotgun sequence of Rhodospirillum oryzae NBRC 107573.</title>
        <authorList>
            <person name="Hosoyama A."/>
            <person name="Uohara A."/>
            <person name="Ohji S."/>
            <person name="Ichikawa N."/>
        </authorList>
    </citation>
    <scope>NUCLEOTIDE SEQUENCE [LARGE SCALE GENOMIC DNA]</scope>
    <source>
        <strain evidence="5 6">NBRC 107573</strain>
    </source>
</reference>
<dbReference type="PROSITE" id="PS01124">
    <property type="entry name" value="HTH_ARAC_FAMILY_2"/>
    <property type="match status" value="1"/>
</dbReference>
<dbReference type="Gene3D" id="1.10.10.60">
    <property type="entry name" value="Homeodomain-like"/>
    <property type="match status" value="1"/>
</dbReference>
<dbReference type="InterPro" id="IPR018060">
    <property type="entry name" value="HTH_AraC"/>
</dbReference>
<gene>
    <name evidence="5" type="ORF">ROR02_04930</name>
</gene>
<dbReference type="RefSeq" id="WP_246135363.1">
    <property type="nucleotide sequence ID" value="NZ_BJZO01000008.1"/>
</dbReference>
<dbReference type="InterPro" id="IPR050204">
    <property type="entry name" value="AraC_XylS_family_regulators"/>
</dbReference>
<dbReference type="Proteomes" id="UP000321567">
    <property type="component" value="Unassembled WGS sequence"/>
</dbReference>
<dbReference type="SMART" id="SM00342">
    <property type="entry name" value="HTH_ARAC"/>
    <property type="match status" value="1"/>
</dbReference>
<sequence length="176" mass="18848">MFQPDVLYVDEGPILTSAGSAAGLDLCLHLVRRDHGAQAANTIARALVVPAHRGGGQAQFIPRPVAAHSEGAGLAALLEWMRASLAEDLSVERLAQRAGVAPRTFLRRFFEATGTTPGEWVGAARVALACELLETTRLGIEDVATRAGLGSAATLRHHFRQRLGTSPTRYRAQFAR</sequence>
<keyword evidence="2" id="KW-0238">DNA-binding</keyword>
<feature type="domain" description="HTH araC/xylS-type" evidence="4">
    <location>
        <begin position="75"/>
        <end position="173"/>
    </location>
</feature>
<dbReference type="InterPro" id="IPR009057">
    <property type="entry name" value="Homeodomain-like_sf"/>
</dbReference>
<dbReference type="SUPFAM" id="SSF46689">
    <property type="entry name" value="Homeodomain-like"/>
    <property type="match status" value="2"/>
</dbReference>
<dbReference type="PANTHER" id="PTHR46796:SF6">
    <property type="entry name" value="ARAC SUBFAMILY"/>
    <property type="match status" value="1"/>
</dbReference>
<keyword evidence="3" id="KW-0804">Transcription</keyword>
<dbReference type="GO" id="GO:0043565">
    <property type="term" value="F:sequence-specific DNA binding"/>
    <property type="evidence" value="ECO:0007669"/>
    <property type="project" value="InterPro"/>
</dbReference>
<organism evidence="5 6">
    <name type="scientific">Pararhodospirillum oryzae</name>
    <dbReference type="NCBI Taxonomy" id="478448"/>
    <lineage>
        <taxon>Bacteria</taxon>
        <taxon>Pseudomonadati</taxon>
        <taxon>Pseudomonadota</taxon>
        <taxon>Alphaproteobacteria</taxon>
        <taxon>Rhodospirillales</taxon>
        <taxon>Rhodospirillaceae</taxon>
        <taxon>Pararhodospirillum</taxon>
    </lineage>
</organism>
<accession>A0A512H4I6</accession>
<protein>
    <recommendedName>
        <fullName evidence="4">HTH araC/xylS-type domain-containing protein</fullName>
    </recommendedName>
</protein>
<evidence type="ECO:0000313" key="6">
    <source>
        <dbReference type="Proteomes" id="UP000321567"/>
    </source>
</evidence>
<evidence type="ECO:0000256" key="3">
    <source>
        <dbReference type="ARBA" id="ARBA00023163"/>
    </source>
</evidence>
<proteinExistence type="predicted"/>
<dbReference type="SUPFAM" id="SSF52317">
    <property type="entry name" value="Class I glutamine amidotransferase-like"/>
    <property type="match status" value="1"/>
</dbReference>
<evidence type="ECO:0000256" key="1">
    <source>
        <dbReference type="ARBA" id="ARBA00023015"/>
    </source>
</evidence>
<dbReference type="PROSITE" id="PS00041">
    <property type="entry name" value="HTH_ARAC_FAMILY_1"/>
    <property type="match status" value="1"/>
</dbReference>
<evidence type="ECO:0000259" key="4">
    <source>
        <dbReference type="PROSITE" id="PS01124"/>
    </source>
</evidence>
<dbReference type="AlphaFoldDB" id="A0A512H4I6"/>
<keyword evidence="6" id="KW-1185">Reference proteome</keyword>
<name>A0A512H4I6_9PROT</name>
<dbReference type="PANTHER" id="PTHR46796">
    <property type="entry name" value="HTH-TYPE TRANSCRIPTIONAL ACTIVATOR RHAS-RELATED"/>
    <property type="match status" value="1"/>
</dbReference>
<evidence type="ECO:0000313" key="5">
    <source>
        <dbReference type="EMBL" id="GEO80362.1"/>
    </source>
</evidence>